<proteinExistence type="predicted"/>
<dbReference type="Proteomes" id="UP000830768">
    <property type="component" value="Chromosome 10"/>
</dbReference>
<gene>
    <name evidence="1" type="ORF">LCI18_012084</name>
</gene>
<dbReference type="EMBL" id="CP090038">
    <property type="protein sequence ID" value="UPL01150.1"/>
    <property type="molecule type" value="Genomic_DNA"/>
</dbReference>
<keyword evidence="2" id="KW-1185">Reference proteome</keyword>
<evidence type="ECO:0000313" key="2">
    <source>
        <dbReference type="Proteomes" id="UP000830768"/>
    </source>
</evidence>
<protein>
    <submittedName>
        <fullName evidence="1">Uncharacterized protein</fullName>
    </submittedName>
</protein>
<accession>A0ACD3ZIM8</accession>
<name>A0ACD3ZIM8_FUSSC</name>
<reference evidence="1" key="1">
    <citation type="submission" date="2021-11" db="EMBL/GenBank/DDBJ databases">
        <title>Fusarium solani-melongenae Genome sequencing and assembly.</title>
        <authorList>
            <person name="Xie S."/>
            <person name="Huang L."/>
            <person name="Zhang X."/>
        </authorList>
    </citation>
    <scope>NUCLEOTIDE SEQUENCE</scope>
    <source>
        <strain evidence="1">CRI 24-3</strain>
    </source>
</reference>
<sequence length="265" mass="31255">MATISQMIDLVWRPPRKEPGVKRPHIDRTLPENFKYYGNWGFAIYRTYYGLDSDENWDMLLDALKRQTNLALGYYQDRDKEKEKEKWKQLPALARAFYEDRDEDGKDLKRIKELFRLDPREDPSLLGGLDVRQLRQVCLYEHPDTEKSMAGGLFHFVLVADESVLKDVANGEFVVKAVAYDWEEGGDNWGWMRIPTGYLLELWHSLMLWRDNTHRVLRYDGEEDGLNGYIWPGEDAADPTSDCSEVRRQLHYESQRPRYGLREAK</sequence>
<organism evidence="1 2">
    <name type="scientific">Fusarium solani subsp. cucurbitae</name>
    <name type="common">Neocosmosporum cucurbitae</name>
    <dbReference type="NCBI Taxonomy" id="2747967"/>
    <lineage>
        <taxon>Eukaryota</taxon>
        <taxon>Fungi</taxon>
        <taxon>Dikarya</taxon>
        <taxon>Ascomycota</taxon>
        <taxon>Pezizomycotina</taxon>
        <taxon>Sordariomycetes</taxon>
        <taxon>Hypocreomycetidae</taxon>
        <taxon>Hypocreales</taxon>
        <taxon>Nectriaceae</taxon>
        <taxon>Fusarium</taxon>
        <taxon>Fusarium solani species complex</taxon>
    </lineage>
</organism>
<evidence type="ECO:0000313" key="1">
    <source>
        <dbReference type="EMBL" id="UPL01150.1"/>
    </source>
</evidence>